<evidence type="ECO:0000313" key="2">
    <source>
        <dbReference type="EMBL" id="OXB66695.1"/>
    </source>
</evidence>
<dbReference type="InterPro" id="IPR028236">
    <property type="entry name" value="CPLANE1"/>
</dbReference>
<evidence type="ECO:0000313" key="3">
    <source>
        <dbReference type="Proteomes" id="UP000198323"/>
    </source>
</evidence>
<feature type="compositionally biased region" description="Basic and acidic residues" evidence="1">
    <location>
        <begin position="263"/>
        <end position="273"/>
    </location>
</feature>
<dbReference type="PANTHER" id="PTHR14492:SF4">
    <property type="entry name" value="CILIOGENESIS AND PLANAR POLARITY EFFECTOR 1"/>
    <property type="match status" value="1"/>
</dbReference>
<dbReference type="Proteomes" id="UP000198323">
    <property type="component" value="Unassembled WGS sequence"/>
</dbReference>
<accession>A0A226NGC8</accession>
<dbReference type="GO" id="GO:0035869">
    <property type="term" value="C:ciliary transition zone"/>
    <property type="evidence" value="ECO:0007669"/>
    <property type="project" value="TreeGrafter"/>
</dbReference>
<feature type="compositionally biased region" description="Low complexity" evidence="1">
    <location>
        <begin position="144"/>
        <end position="160"/>
    </location>
</feature>
<comment type="caution">
    <text evidence="2">The sequence shown here is derived from an EMBL/GenBank/DDBJ whole genome shotgun (WGS) entry which is preliminary data.</text>
</comment>
<dbReference type="AlphaFoldDB" id="A0A226NGC8"/>
<proteinExistence type="predicted"/>
<feature type="region of interest" description="Disordered" evidence="1">
    <location>
        <begin position="241"/>
        <end position="283"/>
    </location>
</feature>
<sequence length="1008" mass="112909">MIRLSTKSKYIDMKKVKYGGCSLPHVIEDLNKVQTFLQEESDITSQSEEFFEEPFETPKSSSSSVKIKPGKARGVRLAEFIFRHISNTVVDDLQGDQEMKKAKERKAEENVVTEFATSNISHSFSLEQNSEDPREISVSHGQPSLSAVSSRSTIISSSSICAKKENSKEKVPTEEKQNTSETARHMLQDEMFKLVQLQQINFMSLMQILQSTFANLPNVQQTLQQYQSSHLEGMQPVHRAEVNASGRPSCSASASLKTQLSTEEDRGKYDQKSSDFQPTNSSRDERNYVLMKNHQNASVSSSLLESRSRETGFMPPSQDFHSSASIKPFHLLTPSADVQKVPKFIAIEKKTSYSDGFPLLKLESGYHCKPAFLHPIEMSSAFARPPPIRRVAWSSHSLWNYQSSYKERKSKSAAHLNVSRCNPEISRQMQEEEKRWAETVHKLPSKHLCSSECGEQEVSLDQQFPDNDVKMDDTVITHDLAGIPLLHLNHDPVSRLLPVTRQPITATSVPIKPVTEQADCRETLQRTGISLLHACLPQQKKVPKLIPPQDVIAFEQYYHHHTVTSTSSGQDQTKPIQLLKTDVKPFEPRDVQNSTKRYSHNLDTAAEAVTTSDLHDMASTRKKIAETQDASTNTHSVLKLSKSIGISTESEICDLGKNESVTSESSSVPKLSSTDIYLNLRFPSDVEEKLLPSSSSHDPVLLVKIIEDLEIASSSPHACPSFSGDSRVIDDGTYSVNRQYSHNLDTAAEAVTTSDLHDMASTRKKIAETQDASTNTHSVLKLSKGIGISAESEICDLGKNESVTSDHLPLTSALKIHDSAFRNSQKTEKEKKEIQAWMKKKQKERMREYMKKLDEQRQKEHNPFNFGKSKFYFLEVGAPVLGETSRHAEENCKKCYYSGWLLFSSAAEYRVNRVSQQKPPAVAAAVQTEGFDHEADRDVESPWTVPDNIRRILEDTHDTLFQDSAPHTLSFSPVACKDVDGISESTGSILSRLDWNAIEAMVADVEDT</sequence>
<evidence type="ECO:0000256" key="1">
    <source>
        <dbReference type="SAM" id="MobiDB-lite"/>
    </source>
</evidence>
<feature type="region of interest" description="Disordered" evidence="1">
    <location>
        <begin position="123"/>
        <end position="181"/>
    </location>
</feature>
<dbReference type="STRING" id="9009.A0A226NGC8"/>
<dbReference type="OrthoDB" id="5974632at2759"/>
<feature type="compositionally biased region" description="Basic and acidic residues" evidence="1">
    <location>
        <begin position="162"/>
        <end position="181"/>
    </location>
</feature>
<dbReference type="Pfam" id="PF15392">
    <property type="entry name" value="Joubert"/>
    <property type="match status" value="2"/>
</dbReference>
<feature type="compositionally biased region" description="Polar residues" evidence="1">
    <location>
        <begin position="246"/>
        <end position="261"/>
    </location>
</feature>
<dbReference type="PANTHER" id="PTHR14492">
    <property type="entry name" value="JBTS17"/>
    <property type="match status" value="1"/>
</dbReference>
<organism evidence="2 3">
    <name type="scientific">Callipepla squamata</name>
    <name type="common">Scaled quail</name>
    <dbReference type="NCBI Taxonomy" id="9009"/>
    <lineage>
        <taxon>Eukaryota</taxon>
        <taxon>Metazoa</taxon>
        <taxon>Chordata</taxon>
        <taxon>Craniata</taxon>
        <taxon>Vertebrata</taxon>
        <taxon>Euteleostomi</taxon>
        <taxon>Archelosauria</taxon>
        <taxon>Archosauria</taxon>
        <taxon>Dinosauria</taxon>
        <taxon>Saurischia</taxon>
        <taxon>Theropoda</taxon>
        <taxon>Coelurosauria</taxon>
        <taxon>Aves</taxon>
        <taxon>Neognathae</taxon>
        <taxon>Galloanserae</taxon>
        <taxon>Galliformes</taxon>
        <taxon>Odontophoridae</taxon>
        <taxon>Callipepla</taxon>
    </lineage>
</organism>
<dbReference type="EMBL" id="MCFN01000056">
    <property type="protein sequence ID" value="OXB66695.1"/>
    <property type="molecule type" value="Genomic_DNA"/>
</dbReference>
<gene>
    <name evidence="2" type="ORF">ASZ78_013086</name>
</gene>
<reference evidence="2 3" key="1">
    <citation type="submission" date="2016-07" db="EMBL/GenBank/DDBJ databases">
        <title>Disparate Historic Effective Population Sizes Predicted by Modern Levels of Genome Diversity for the Scaled Quail (Callipepla squamata) and the Northern Bobwhite (Colinus virginianus): Inferences from First and Second Generation Draft Genome Assemblies for Sympatric New World Quail.</title>
        <authorList>
            <person name="Oldeschulte D.L."/>
            <person name="Halley Y.A."/>
            <person name="Bhattarai E.K."/>
            <person name="Brashear W.A."/>
            <person name="Hill J."/>
            <person name="Metz R.P."/>
            <person name="Johnson C.D."/>
            <person name="Rollins D."/>
            <person name="Peterson M.J."/>
            <person name="Bickhart D.M."/>
            <person name="Decker J.E."/>
            <person name="Seabury C.M."/>
        </authorList>
    </citation>
    <scope>NUCLEOTIDE SEQUENCE [LARGE SCALE GENOMIC DNA]</scope>
    <source>
        <strain evidence="2 3">Texas</strain>
        <tissue evidence="2">Leg muscle</tissue>
    </source>
</reference>
<keyword evidence="3" id="KW-1185">Reference proteome</keyword>
<dbReference type="GO" id="GO:0060271">
    <property type="term" value="P:cilium assembly"/>
    <property type="evidence" value="ECO:0007669"/>
    <property type="project" value="TreeGrafter"/>
</dbReference>
<name>A0A226NGC8_CALSU</name>
<protein>
    <submittedName>
        <fullName evidence="2">Uncharacterized protein</fullName>
    </submittedName>
</protein>